<sequence>MFSEQNALLILEESTANIANGNLESYTESPTSKQNNSLAKSTLDLVKVTSPTILDDGQGLDVFLTFTCQGRCGKKISFPCSCSATCVIYGTCCDNMAQDCPHVWEEGLTKFDLIRTSDFICDQNSIYTIVSCPVVERNEMEPETSNKQMSRQETGSLKIQNQLLSNLNTTEQRQSRE</sequence>
<dbReference type="AlphaFoldDB" id="A0AAV4CTY4"/>
<dbReference type="EMBL" id="BLXT01006999">
    <property type="protein sequence ID" value="GFO35255.1"/>
    <property type="molecule type" value="Genomic_DNA"/>
</dbReference>
<evidence type="ECO:0000259" key="3">
    <source>
        <dbReference type="PROSITE" id="PS50958"/>
    </source>
</evidence>
<organism evidence="4 5">
    <name type="scientific">Plakobranchus ocellatus</name>
    <dbReference type="NCBI Taxonomy" id="259542"/>
    <lineage>
        <taxon>Eukaryota</taxon>
        <taxon>Metazoa</taxon>
        <taxon>Spiralia</taxon>
        <taxon>Lophotrochozoa</taxon>
        <taxon>Mollusca</taxon>
        <taxon>Gastropoda</taxon>
        <taxon>Heterobranchia</taxon>
        <taxon>Euthyneura</taxon>
        <taxon>Panpulmonata</taxon>
        <taxon>Sacoglossa</taxon>
        <taxon>Placobranchoidea</taxon>
        <taxon>Plakobranchidae</taxon>
        <taxon>Plakobranchus</taxon>
    </lineage>
</organism>
<evidence type="ECO:0000256" key="2">
    <source>
        <dbReference type="SAM" id="MobiDB-lite"/>
    </source>
</evidence>
<evidence type="ECO:0000313" key="4">
    <source>
        <dbReference type="EMBL" id="GFO35255.1"/>
    </source>
</evidence>
<comment type="caution">
    <text evidence="4">The sequence shown here is derived from an EMBL/GenBank/DDBJ whole genome shotgun (WGS) entry which is preliminary data.</text>
</comment>
<feature type="compositionally biased region" description="Polar residues" evidence="2">
    <location>
        <begin position="143"/>
        <end position="177"/>
    </location>
</feature>
<dbReference type="Proteomes" id="UP000735302">
    <property type="component" value="Unassembled WGS sequence"/>
</dbReference>
<reference evidence="4 5" key="1">
    <citation type="journal article" date="2021" name="Elife">
        <title>Chloroplast acquisition without the gene transfer in kleptoplastic sea slugs, Plakobranchus ocellatus.</title>
        <authorList>
            <person name="Maeda T."/>
            <person name="Takahashi S."/>
            <person name="Yoshida T."/>
            <person name="Shimamura S."/>
            <person name="Takaki Y."/>
            <person name="Nagai Y."/>
            <person name="Toyoda A."/>
            <person name="Suzuki Y."/>
            <person name="Arimoto A."/>
            <person name="Ishii H."/>
            <person name="Satoh N."/>
            <person name="Nishiyama T."/>
            <person name="Hasebe M."/>
            <person name="Maruyama T."/>
            <person name="Minagawa J."/>
            <person name="Obokata J."/>
            <person name="Shigenobu S."/>
        </authorList>
    </citation>
    <scope>NUCLEOTIDE SEQUENCE [LARGE SCALE GENOMIC DNA]</scope>
</reference>
<gene>
    <name evidence="4" type="ORF">PoB_006176000</name>
</gene>
<dbReference type="InterPro" id="IPR001212">
    <property type="entry name" value="Somatomedin_B_dom"/>
</dbReference>
<accession>A0AAV4CTY4</accession>
<dbReference type="Pfam" id="PF01033">
    <property type="entry name" value="Somatomedin_B"/>
    <property type="match status" value="1"/>
</dbReference>
<keyword evidence="5" id="KW-1185">Reference proteome</keyword>
<name>A0AAV4CTY4_9GAST</name>
<keyword evidence="1" id="KW-1015">Disulfide bond</keyword>
<dbReference type="PROSITE" id="PS50958">
    <property type="entry name" value="SMB_2"/>
    <property type="match status" value="1"/>
</dbReference>
<dbReference type="InterPro" id="IPR036024">
    <property type="entry name" value="Somatomedin_B-like_dom_sf"/>
</dbReference>
<feature type="region of interest" description="Disordered" evidence="2">
    <location>
        <begin position="140"/>
        <end position="177"/>
    </location>
</feature>
<protein>
    <recommendedName>
        <fullName evidence="3">SMB domain-containing protein</fullName>
    </recommendedName>
</protein>
<evidence type="ECO:0000313" key="5">
    <source>
        <dbReference type="Proteomes" id="UP000735302"/>
    </source>
</evidence>
<dbReference type="SUPFAM" id="SSF90188">
    <property type="entry name" value="Somatomedin B domain"/>
    <property type="match status" value="1"/>
</dbReference>
<proteinExistence type="predicted"/>
<feature type="domain" description="SMB" evidence="3">
    <location>
        <begin position="64"/>
        <end position="104"/>
    </location>
</feature>
<evidence type="ECO:0000256" key="1">
    <source>
        <dbReference type="ARBA" id="ARBA00023157"/>
    </source>
</evidence>